<feature type="domain" description="HTH araC/xylS-type" evidence="4">
    <location>
        <begin position="196"/>
        <end position="294"/>
    </location>
</feature>
<evidence type="ECO:0000256" key="1">
    <source>
        <dbReference type="ARBA" id="ARBA00023015"/>
    </source>
</evidence>
<dbReference type="GO" id="GO:0003700">
    <property type="term" value="F:DNA-binding transcription factor activity"/>
    <property type="evidence" value="ECO:0007669"/>
    <property type="project" value="InterPro"/>
</dbReference>
<dbReference type="InterPro" id="IPR003313">
    <property type="entry name" value="AraC-bd"/>
</dbReference>
<evidence type="ECO:0000259" key="4">
    <source>
        <dbReference type="PROSITE" id="PS01124"/>
    </source>
</evidence>
<name>A0A938X1Z3_9CLOT</name>
<evidence type="ECO:0000256" key="2">
    <source>
        <dbReference type="ARBA" id="ARBA00023125"/>
    </source>
</evidence>
<sequence>MIEFGDTITDERGREDLGHVAGGFPVGCYFDDLSHKTIPWHWHGEMEAGIVAEGRIRFRTPGQDLSLSKGDGFFVNSEVLHEMHREEEGPCEVHILAFQPELAGAKGSIFWDKYIFPVLGNPQLEGMGLDRDLRKPVRDLIEDAWLACVKEEEGFEIRVREDLTRLLLLLGGKYPASAGKEKGGRERSRRYNERMKQMLTFIREHYGEPLTAEQIAASASVSPSECLRCFRSVLGTTPISYLRDYRLQTAAKLLAGTSRKISDITDQCGFSEMSYFAKSFREMYHCTPSAYRNGADPVRTGEGKY</sequence>
<keyword evidence="3" id="KW-0804">Transcription</keyword>
<dbReference type="EMBL" id="JACJLV010000012">
    <property type="protein sequence ID" value="MBM6826498.1"/>
    <property type="molecule type" value="Genomic_DNA"/>
</dbReference>
<evidence type="ECO:0000313" key="6">
    <source>
        <dbReference type="Proteomes" id="UP000713880"/>
    </source>
</evidence>
<dbReference type="Gene3D" id="1.10.10.60">
    <property type="entry name" value="Homeodomain-like"/>
    <property type="match status" value="2"/>
</dbReference>
<organism evidence="5 6">
    <name type="scientific">Mordavella massiliensis</name>
    <dbReference type="NCBI Taxonomy" id="1871024"/>
    <lineage>
        <taxon>Bacteria</taxon>
        <taxon>Bacillati</taxon>
        <taxon>Bacillota</taxon>
        <taxon>Clostridia</taxon>
        <taxon>Eubacteriales</taxon>
        <taxon>Clostridiaceae</taxon>
        <taxon>Mordavella</taxon>
    </lineage>
</organism>
<dbReference type="PRINTS" id="PR00032">
    <property type="entry name" value="HTHARAC"/>
</dbReference>
<dbReference type="CDD" id="cd02208">
    <property type="entry name" value="cupin_RmlC-like"/>
    <property type="match status" value="1"/>
</dbReference>
<dbReference type="Pfam" id="PF02311">
    <property type="entry name" value="AraC_binding"/>
    <property type="match status" value="1"/>
</dbReference>
<keyword evidence="2" id="KW-0238">DNA-binding</keyword>
<reference evidence="5" key="2">
    <citation type="journal article" date="2021" name="Sci. Rep.">
        <title>The distribution of antibiotic resistance genes in chicken gut microbiota commensals.</title>
        <authorList>
            <person name="Juricova H."/>
            <person name="Matiasovicova J."/>
            <person name="Kubasova T."/>
            <person name="Cejkova D."/>
            <person name="Rychlik I."/>
        </authorList>
    </citation>
    <scope>NUCLEOTIDE SEQUENCE</scope>
    <source>
        <strain evidence="5">An420c</strain>
    </source>
</reference>
<dbReference type="PANTHER" id="PTHR43280">
    <property type="entry name" value="ARAC-FAMILY TRANSCRIPTIONAL REGULATOR"/>
    <property type="match status" value="1"/>
</dbReference>
<comment type="caution">
    <text evidence="5">The sequence shown here is derived from an EMBL/GenBank/DDBJ whole genome shotgun (WGS) entry which is preliminary data.</text>
</comment>
<dbReference type="GO" id="GO:0043565">
    <property type="term" value="F:sequence-specific DNA binding"/>
    <property type="evidence" value="ECO:0007669"/>
    <property type="project" value="InterPro"/>
</dbReference>
<dbReference type="SUPFAM" id="SSF46689">
    <property type="entry name" value="Homeodomain-like"/>
    <property type="match status" value="2"/>
</dbReference>
<dbReference type="AlphaFoldDB" id="A0A938X1Z3"/>
<dbReference type="Proteomes" id="UP000713880">
    <property type="component" value="Unassembled WGS sequence"/>
</dbReference>
<dbReference type="InterPro" id="IPR018060">
    <property type="entry name" value="HTH_AraC"/>
</dbReference>
<dbReference type="SMART" id="SM00342">
    <property type="entry name" value="HTH_ARAC"/>
    <property type="match status" value="1"/>
</dbReference>
<evidence type="ECO:0000256" key="3">
    <source>
        <dbReference type="ARBA" id="ARBA00023163"/>
    </source>
</evidence>
<reference evidence="5" key="1">
    <citation type="submission" date="2020-08" db="EMBL/GenBank/DDBJ databases">
        <authorList>
            <person name="Cejkova D."/>
            <person name="Kubasova T."/>
            <person name="Jahodarova E."/>
            <person name="Rychlik I."/>
        </authorList>
    </citation>
    <scope>NUCLEOTIDE SEQUENCE</scope>
    <source>
        <strain evidence="5">An420c</strain>
    </source>
</reference>
<dbReference type="InterPro" id="IPR014710">
    <property type="entry name" value="RmlC-like_jellyroll"/>
</dbReference>
<keyword evidence="1" id="KW-0805">Transcription regulation</keyword>
<dbReference type="InterPro" id="IPR009057">
    <property type="entry name" value="Homeodomain-like_sf"/>
</dbReference>
<protein>
    <submittedName>
        <fullName evidence="5">AraC family transcriptional regulator</fullName>
    </submittedName>
</protein>
<dbReference type="Gene3D" id="2.60.120.10">
    <property type="entry name" value="Jelly Rolls"/>
    <property type="match status" value="1"/>
</dbReference>
<dbReference type="PANTHER" id="PTHR43280:SF2">
    <property type="entry name" value="HTH-TYPE TRANSCRIPTIONAL REGULATOR EXSA"/>
    <property type="match status" value="1"/>
</dbReference>
<dbReference type="RefSeq" id="WP_204908544.1">
    <property type="nucleotide sequence ID" value="NZ_JACJLV010000012.1"/>
</dbReference>
<accession>A0A938X1Z3</accession>
<proteinExistence type="predicted"/>
<keyword evidence="6" id="KW-1185">Reference proteome</keyword>
<dbReference type="InterPro" id="IPR037923">
    <property type="entry name" value="HTH-like"/>
</dbReference>
<dbReference type="InterPro" id="IPR020449">
    <property type="entry name" value="Tscrpt_reg_AraC-type_HTH"/>
</dbReference>
<dbReference type="SUPFAM" id="SSF51215">
    <property type="entry name" value="Regulatory protein AraC"/>
    <property type="match status" value="1"/>
</dbReference>
<dbReference type="PROSITE" id="PS01124">
    <property type="entry name" value="HTH_ARAC_FAMILY_2"/>
    <property type="match status" value="1"/>
</dbReference>
<evidence type="ECO:0000313" key="5">
    <source>
        <dbReference type="EMBL" id="MBM6826498.1"/>
    </source>
</evidence>
<dbReference type="Pfam" id="PF12833">
    <property type="entry name" value="HTH_18"/>
    <property type="match status" value="1"/>
</dbReference>
<gene>
    <name evidence="5" type="ORF">H6A13_05160</name>
</gene>